<keyword evidence="1" id="KW-1133">Transmembrane helix</keyword>
<comment type="caution">
    <text evidence="2">The sequence shown here is derived from an EMBL/GenBank/DDBJ whole genome shotgun (WGS) entry which is preliminary data.</text>
</comment>
<dbReference type="Proteomes" id="UP001501285">
    <property type="component" value="Unassembled WGS sequence"/>
</dbReference>
<protein>
    <submittedName>
        <fullName evidence="2">Uncharacterized protein</fullName>
    </submittedName>
</protein>
<evidence type="ECO:0000313" key="2">
    <source>
        <dbReference type="EMBL" id="GAA2037102.1"/>
    </source>
</evidence>
<feature type="transmembrane region" description="Helical" evidence="1">
    <location>
        <begin position="59"/>
        <end position="82"/>
    </location>
</feature>
<evidence type="ECO:0000256" key="1">
    <source>
        <dbReference type="SAM" id="Phobius"/>
    </source>
</evidence>
<keyword evidence="3" id="KW-1185">Reference proteome</keyword>
<sequence length="252" mass="24724">MRRLRGARGPAKWSPVARGLWLRRVPDYGCVVGLVGQAELDALDGLGEVVVSVPVGEQLAVATLVATWVAVSSTWVAVVVRVAVVVGVELEVAGVLLEEPTLVSGAAAVVVVVVLVVVVVVLVVVVVVGGGVVVVAGGVVVVAGGVVVVVVGGVELGAGLVVVGVDVDVDVGFGALGVLVVGVATEDGVSGPAVATAVDGVGVPLASGIGTSPSSTVWMTRPPWSSTRCGTTAYGTDALAEAGKPRYGAGST</sequence>
<keyword evidence="1" id="KW-0812">Transmembrane</keyword>
<proteinExistence type="predicted"/>
<reference evidence="2 3" key="1">
    <citation type="journal article" date="2019" name="Int. J. Syst. Evol. Microbiol.">
        <title>The Global Catalogue of Microorganisms (GCM) 10K type strain sequencing project: providing services to taxonomists for standard genome sequencing and annotation.</title>
        <authorList>
            <consortium name="The Broad Institute Genomics Platform"/>
            <consortium name="The Broad Institute Genome Sequencing Center for Infectious Disease"/>
            <person name="Wu L."/>
            <person name="Ma J."/>
        </authorList>
    </citation>
    <scope>NUCLEOTIDE SEQUENCE [LARGE SCALE GENOMIC DNA]</scope>
    <source>
        <strain evidence="2 3">JCM 14283</strain>
    </source>
</reference>
<feature type="transmembrane region" description="Helical" evidence="1">
    <location>
        <begin position="102"/>
        <end position="125"/>
    </location>
</feature>
<feature type="transmembrane region" description="Helical" evidence="1">
    <location>
        <begin position="132"/>
        <end position="154"/>
    </location>
</feature>
<organism evidence="2 3">
    <name type="scientific">Terrabacter terrae</name>
    <dbReference type="NCBI Taxonomy" id="318434"/>
    <lineage>
        <taxon>Bacteria</taxon>
        <taxon>Bacillati</taxon>
        <taxon>Actinomycetota</taxon>
        <taxon>Actinomycetes</taxon>
        <taxon>Micrococcales</taxon>
        <taxon>Intrasporangiaceae</taxon>
        <taxon>Terrabacter</taxon>
    </lineage>
</organism>
<keyword evidence="1" id="KW-0472">Membrane</keyword>
<accession>A0ABN2UJH4</accession>
<dbReference type="EMBL" id="BAAANB010000021">
    <property type="protein sequence ID" value="GAA2037102.1"/>
    <property type="molecule type" value="Genomic_DNA"/>
</dbReference>
<gene>
    <name evidence="2" type="ORF">GCM10009740_30950</name>
</gene>
<name>A0ABN2UJH4_9MICO</name>
<evidence type="ECO:0000313" key="3">
    <source>
        <dbReference type="Proteomes" id="UP001501285"/>
    </source>
</evidence>